<proteinExistence type="predicted"/>
<evidence type="ECO:0000313" key="3">
    <source>
        <dbReference type="EMBL" id="OXM87254.1"/>
    </source>
</evidence>
<dbReference type="Proteomes" id="UP000215509">
    <property type="component" value="Unassembled WGS sequence"/>
</dbReference>
<dbReference type="Gene3D" id="3.40.1550.10">
    <property type="entry name" value="CheC-like"/>
    <property type="match status" value="1"/>
</dbReference>
<dbReference type="Pfam" id="PF13690">
    <property type="entry name" value="CheX"/>
    <property type="match status" value="1"/>
</dbReference>
<dbReference type="GO" id="GO:0006935">
    <property type="term" value="P:chemotaxis"/>
    <property type="evidence" value="ECO:0007669"/>
    <property type="project" value="UniProtKB-KW"/>
</dbReference>
<name>A0A229UV33_9BACL</name>
<dbReference type="PANTHER" id="PTHR39452">
    <property type="entry name" value="CHEY-P PHOSPHATASE CHEX"/>
    <property type="match status" value="1"/>
</dbReference>
<dbReference type="EMBL" id="NMQW01000008">
    <property type="protein sequence ID" value="OXM87254.1"/>
    <property type="molecule type" value="Genomic_DNA"/>
</dbReference>
<comment type="caution">
    <text evidence="3">The sequence shown here is derived from an EMBL/GenBank/DDBJ whole genome shotgun (WGS) entry which is preliminary data.</text>
</comment>
<gene>
    <name evidence="3" type="ORF">CF651_06335</name>
</gene>
<dbReference type="InterPro" id="IPR028976">
    <property type="entry name" value="CheC-like_sf"/>
</dbReference>
<organism evidence="3 4">
    <name type="scientific">Paenibacillus rigui</name>
    <dbReference type="NCBI Taxonomy" id="554312"/>
    <lineage>
        <taxon>Bacteria</taxon>
        <taxon>Bacillati</taxon>
        <taxon>Bacillota</taxon>
        <taxon>Bacilli</taxon>
        <taxon>Bacillales</taxon>
        <taxon>Paenibacillaceae</taxon>
        <taxon>Paenibacillus</taxon>
    </lineage>
</organism>
<dbReference type="InterPro" id="IPR038756">
    <property type="entry name" value="CheX-like"/>
</dbReference>
<keyword evidence="4" id="KW-1185">Reference proteome</keyword>
<dbReference type="SUPFAM" id="SSF103039">
    <property type="entry name" value="CheC-like"/>
    <property type="match status" value="1"/>
</dbReference>
<protein>
    <submittedName>
        <fullName evidence="3">Chemotaxis protein CheX</fullName>
    </submittedName>
</protein>
<dbReference type="RefSeq" id="WP_094014002.1">
    <property type="nucleotide sequence ID" value="NZ_NMQW01000008.1"/>
</dbReference>
<feature type="domain" description="Chemotaxis phosphatase CheX-like" evidence="2">
    <location>
        <begin position="46"/>
        <end position="130"/>
    </location>
</feature>
<dbReference type="PANTHER" id="PTHR39452:SF1">
    <property type="entry name" value="CHEY-P PHOSPHATASE CHEX"/>
    <property type="match status" value="1"/>
</dbReference>
<evidence type="ECO:0000259" key="2">
    <source>
        <dbReference type="Pfam" id="PF13690"/>
    </source>
</evidence>
<keyword evidence="1" id="KW-0145">Chemotaxis</keyword>
<evidence type="ECO:0000256" key="1">
    <source>
        <dbReference type="ARBA" id="ARBA00022500"/>
    </source>
</evidence>
<evidence type="ECO:0000313" key="4">
    <source>
        <dbReference type="Proteomes" id="UP000215509"/>
    </source>
</evidence>
<dbReference type="InterPro" id="IPR028051">
    <property type="entry name" value="CheX-like_dom"/>
</dbReference>
<dbReference type="OrthoDB" id="9788100at2"/>
<reference evidence="3 4" key="1">
    <citation type="submission" date="2017-07" db="EMBL/GenBank/DDBJ databases">
        <title>Genome sequencing and assembly of Paenibacillus rigui.</title>
        <authorList>
            <person name="Mayilraj S."/>
        </authorList>
    </citation>
    <scope>NUCLEOTIDE SEQUENCE [LARGE SCALE GENOMIC DNA]</scope>
    <source>
        <strain evidence="3 4">JCM 16352</strain>
    </source>
</reference>
<accession>A0A229UV33</accession>
<sequence>MQASLVNPFLSSSIHVIETLIQIKPSVGQLSVQTIDYIHHYVWFKIGIVGNLNKEILFGFPETVAFKMVSGMMGGYPVTEFDEMCQSAVGELGNMISGNASTILFQQGIEVDITPPHLIHQTGYTWGEKVFSIPLTIETIGQFNIYISA</sequence>
<dbReference type="CDD" id="cd17906">
    <property type="entry name" value="CheX"/>
    <property type="match status" value="1"/>
</dbReference>
<dbReference type="AlphaFoldDB" id="A0A229UV33"/>